<sequence>MQVSYNIIFAVLLIPFCYGGNESTSRYQIKRKIFSVGTGFEVKNEQGNDIFNVQGEFFSFGKKFALEDMNGK</sequence>
<proteinExistence type="predicted"/>
<organism evidence="1 2">
    <name type="scientific">Panagrolaimus sp. PS1159</name>
    <dbReference type="NCBI Taxonomy" id="55785"/>
    <lineage>
        <taxon>Eukaryota</taxon>
        <taxon>Metazoa</taxon>
        <taxon>Ecdysozoa</taxon>
        <taxon>Nematoda</taxon>
        <taxon>Chromadorea</taxon>
        <taxon>Rhabditida</taxon>
        <taxon>Tylenchina</taxon>
        <taxon>Panagrolaimomorpha</taxon>
        <taxon>Panagrolaimoidea</taxon>
        <taxon>Panagrolaimidae</taxon>
        <taxon>Panagrolaimus</taxon>
    </lineage>
</organism>
<protein>
    <submittedName>
        <fullName evidence="2">Uncharacterized protein</fullName>
    </submittedName>
</protein>
<dbReference type="Proteomes" id="UP000887580">
    <property type="component" value="Unplaced"/>
</dbReference>
<accession>A0AC35GTJ2</accession>
<dbReference type="WBParaSite" id="PS1159_v2.g8572.t1">
    <property type="protein sequence ID" value="PS1159_v2.g8572.t1"/>
    <property type="gene ID" value="PS1159_v2.g8572"/>
</dbReference>
<evidence type="ECO:0000313" key="2">
    <source>
        <dbReference type="WBParaSite" id="PS1159_v2.g8572.t1"/>
    </source>
</evidence>
<name>A0AC35GTJ2_9BILA</name>
<reference evidence="2" key="1">
    <citation type="submission" date="2022-11" db="UniProtKB">
        <authorList>
            <consortium name="WormBaseParasite"/>
        </authorList>
    </citation>
    <scope>IDENTIFICATION</scope>
</reference>
<evidence type="ECO:0000313" key="1">
    <source>
        <dbReference type="Proteomes" id="UP000887580"/>
    </source>
</evidence>